<dbReference type="RefSeq" id="WP_022021100.1">
    <property type="nucleotide sequence ID" value="NZ_CAUDDV010000007.1"/>
</dbReference>
<gene>
    <name evidence="4" type="ORF">K8W02_06615</name>
</gene>
<evidence type="ECO:0000313" key="4">
    <source>
        <dbReference type="EMBL" id="HJF92041.1"/>
    </source>
</evidence>
<dbReference type="Pfam" id="PF14129">
    <property type="entry name" value="DUF4296"/>
    <property type="match status" value="1"/>
</dbReference>
<dbReference type="InterPro" id="IPR025381">
    <property type="entry name" value="DUF4296"/>
</dbReference>
<keyword evidence="2" id="KW-0732">Signal</keyword>
<reference evidence="4" key="1">
    <citation type="journal article" date="2021" name="PeerJ">
        <title>Extensive microbial diversity within the chicken gut microbiome revealed by metagenomics and culture.</title>
        <authorList>
            <person name="Gilroy R."/>
            <person name="Ravi A."/>
            <person name="Getino M."/>
            <person name="Pursley I."/>
            <person name="Horton D.L."/>
            <person name="Alikhan N.F."/>
            <person name="Baker D."/>
            <person name="Gharbi K."/>
            <person name="Hall N."/>
            <person name="Watson M."/>
            <person name="Adriaenssens E.M."/>
            <person name="Foster-Nyarko E."/>
            <person name="Jarju S."/>
            <person name="Secka A."/>
            <person name="Antonio M."/>
            <person name="Oren A."/>
            <person name="Chaudhuri R.R."/>
            <person name="La Ragione R."/>
            <person name="Hildebrand F."/>
            <person name="Pallen M.J."/>
        </authorList>
    </citation>
    <scope>NUCLEOTIDE SEQUENCE</scope>
    <source>
        <strain evidence="4">CHK55-1828</strain>
    </source>
</reference>
<evidence type="ECO:0000259" key="3">
    <source>
        <dbReference type="Pfam" id="PF14129"/>
    </source>
</evidence>
<dbReference type="AlphaFoldDB" id="A0A921HW81"/>
<feature type="domain" description="DUF4296" evidence="3">
    <location>
        <begin position="29"/>
        <end position="111"/>
    </location>
</feature>
<dbReference type="EMBL" id="DYVX01000053">
    <property type="protein sequence ID" value="HJF92041.1"/>
    <property type="molecule type" value="Genomic_DNA"/>
</dbReference>
<comment type="caution">
    <text evidence="4">The sequence shown here is derived from an EMBL/GenBank/DDBJ whole genome shotgun (WGS) entry which is preliminary data.</text>
</comment>
<organism evidence="4 5">
    <name type="scientific">Mediterranea massiliensis</name>
    <dbReference type="NCBI Taxonomy" id="1841865"/>
    <lineage>
        <taxon>Bacteria</taxon>
        <taxon>Pseudomonadati</taxon>
        <taxon>Bacteroidota</taxon>
        <taxon>Bacteroidia</taxon>
        <taxon>Bacteroidales</taxon>
        <taxon>Bacteroidaceae</taxon>
        <taxon>Mediterranea</taxon>
    </lineage>
</organism>
<reference evidence="4" key="2">
    <citation type="submission" date="2021-09" db="EMBL/GenBank/DDBJ databases">
        <authorList>
            <person name="Gilroy R."/>
        </authorList>
    </citation>
    <scope>NUCLEOTIDE SEQUENCE</scope>
    <source>
        <strain evidence="4">CHK55-1828</strain>
    </source>
</reference>
<proteinExistence type="predicted"/>
<dbReference type="Proteomes" id="UP000717835">
    <property type="component" value="Unassembled WGS sequence"/>
</dbReference>
<protein>
    <submittedName>
        <fullName evidence="4">DUF4296 domain-containing protein</fullName>
    </submittedName>
</protein>
<evidence type="ECO:0000256" key="1">
    <source>
        <dbReference type="SAM" id="MobiDB-lite"/>
    </source>
</evidence>
<evidence type="ECO:0000313" key="5">
    <source>
        <dbReference type="Proteomes" id="UP000717835"/>
    </source>
</evidence>
<name>A0A921HW81_9BACT</name>
<feature type="signal peptide" evidence="2">
    <location>
        <begin position="1"/>
        <end position="28"/>
    </location>
</feature>
<dbReference type="PROSITE" id="PS51257">
    <property type="entry name" value="PROKAR_LIPOPROTEIN"/>
    <property type="match status" value="1"/>
</dbReference>
<feature type="region of interest" description="Disordered" evidence="1">
    <location>
        <begin position="274"/>
        <end position="340"/>
    </location>
</feature>
<feature type="chain" id="PRO_5036767435" evidence="2">
    <location>
        <begin position="29"/>
        <end position="340"/>
    </location>
</feature>
<feature type="compositionally biased region" description="Basic and acidic residues" evidence="1">
    <location>
        <begin position="331"/>
        <end position="340"/>
    </location>
</feature>
<accession>A0A921HW81</accession>
<evidence type="ECO:0000256" key="2">
    <source>
        <dbReference type="SAM" id="SignalP"/>
    </source>
</evidence>
<sequence length="340" mass="38879">MMKNKNRLQWYGAAVFLLLALASCQVKRPDGVFSDAEMENVLYDYHIAKAMGEGLPYNENYKRVLYVEAVYRKYGITEAQFDSSMTWFARNPEVLSKIYENINTRLKAEKESLETLIAQRDNKPRTSKPGDSIDVWGWQRLYQLSGMPMDNKITFVLPADSNFQDRDTLRWNVHFAFQGTGFDSLSAPVMAMQIHYKNDSIVGDIRRILSAGYHSLTLQGDTLGAIEEVTGFVYYPRQAEQRALLLNRISLMRYHCTDTTSVAAKDTLKTVSGEQPETVVKTDSVKDKPADMGKPGSTPRVRPRPSAFEEDRKVQKQPVARPVQNKPLKLNNRERNPRRQ</sequence>